<dbReference type="SUPFAM" id="SSF49478">
    <property type="entry name" value="Cna protein B-type domain"/>
    <property type="match status" value="1"/>
</dbReference>
<dbReference type="InterPro" id="IPR037066">
    <property type="entry name" value="Plug_dom_sf"/>
</dbReference>
<dbReference type="AlphaFoldDB" id="A0AA37WFQ5"/>
<proteinExistence type="predicted"/>
<dbReference type="Proteomes" id="UP001156666">
    <property type="component" value="Unassembled WGS sequence"/>
</dbReference>
<dbReference type="SUPFAM" id="SSF56935">
    <property type="entry name" value="Porins"/>
    <property type="match status" value="1"/>
</dbReference>
<keyword evidence="6" id="KW-1185">Reference proteome</keyword>
<reference evidence="5" key="1">
    <citation type="journal article" date="2014" name="Int. J. Syst. Evol. Microbiol.">
        <title>Complete genome sequence of Corynebacterium casei LMG S-19264T (=DSM 44701T), isolated from a smear-ripened cheese.</title>
        <authorList>
            <consortium name="US DOE Joint Genome Institute (JGI-PGF)"/>
            <person name="Walter F."/>
            <person name="Albersmeier A."/>
            <person name="Kalinowski J."/>
            <person name="Ruckert C."/>
        </authorList>
    </citation>
    <scope>NUCLEOTIDE SEQUENCE</scope>
    <source>
        <strain evidence="5">NBRC 108769</strain>
    </source>
</reference>
<keyword evidence="5" id="KW-0675">Receptor</keyword>
<evidence type="ECO:0000256" key="1">
    <source>
        <dbReference type="ARBA" id="ARBA00004442"/>
    </source>
</evidence>
<dbReference type="Pfam" id="PF14905">
    <property type="entry name" value="OMP_b-brl_3"/>
    <property type="match status" value="1"/>
</dbReference>
<dbReference type="GO" id="GO:0009279">
    <property type="term" value="C:cell outer membrane"/>
    <property type="evidence" value="ECO:0007669"/>
    <property type="project" value="UniProtKB-SubCell"/>
</dbReference>
<sequence length="813" mass="90626">MESIKNQLIFFLLILSYSVAYSQTGQVKTVLTDNESMPVIYANAVLYNSVDSTITKIETSDDQGVVNFANIPYGRYYLEATYVGYNDLRKSNIDLNENQRIVDLGKLVFEASSVQLAEAVITANRVLVEIKPDRTVFNVEGTINSVGDNGMGLLRKAPGVLVDNNDNISVLSRSGVLIYVDGRRLPLSGDDLVAYLTNLPAEQIDRIDIITNPGAKYEAEGNAGIIDIRLKKDKNLGYNGSFGINASQGRYSVGGVNASGNYRNKKVNVFGTLGSGMGEKYHETNFINRQNNFILNENSLDLGTYNFTNYKVGTDFFITPKQTIGILVTGGTGHNNSNSTNTTDISSEQSAGKIDSILYAKNEGDANRNNINVNVNYAFSDKVQNVIVDFDYGIYNNNNNTLQPNQYFDPTSTNLLSEFNTAYETPVNIDILTFKVDYDHDLFGGKVGLGTKLSKVGTDNTFRFYNVENGSQVINNRRSNQFDYTENVYAAYLTYARPITKKLSVSAGVRSEITDATGNLQAFLPELQEPPVELNYTNHFPTVGLTYQINQMNTVSLNYGKRINRPDYNVLNPFNIQSSELSFRKGNPFLRPEIVNNLELGYSLFYRYNLKLSYSKTSDQITRLIAPDDTNPKAGFITWENLAEQELFSANISAPVDIKKWWNMYLNVNAAYIDNQADYGEGAIVDVQTFTYSIFQQSTFTLPAGFKGEISGYYSGPGVWGGVFKYGPTWSLNLGLQKIFLDDKLNMKLSMNDLFYKSGWSGKSEFNGLVSEGMGQWDSRKVALSLSYNFGNSNVKSRKRKTGIEEEANRVSN</sequence>
<keyword evidence="2" id="KW-0472">Membrane</keyword>
<dbReference type="InterPro" id="IPR036942">
    <property type="entry name" value="Beta-barrel_TonB_sf"/>
</dbReference>
<organism evidence="5 6">
    <name type="scientific">Portibacter lacus</name>
    <dbReference type="NCBI Taxonomy" id="1099794"/>
    <lineage>
        <taxon>Bacteria</taxon>
        <taxon>Pseudomonadati</taxon>
        <taxon>Bacteroidota</taxon>
        <taxon>Saprospiria</taxon>
        <taxon>Saprospirales</taxon>
        <taxon>Haliscomenobacteraceae</taxon>
        <taxon>Portibacter</taxon>
    </lineage>
</organism>
<accession>A0AA37WFQ5</accession>
<comment type="caution">
    <text evidence="5">The sequence shown here is derived from an EMBL/GenBank/DDBJ whole genome shotgun (WGS) entry which is preliminary data.</text>
</comment>
<dbReference type="Gene3D" id="2.40.170.20">
    <property type="entry name" value="TonB-dependent receptor, beta-barrel domain"/>
    <property type="match status" value="1"/>
</dbReference>
<keyword evidence="3" id="KW-0998">Cell outer membrane</keyword>
<dbReference type="Gene3D" id="2.170.130.10">
    <property type="entry name" value="TonB-dependent receptor, plug domain"/>
    <property type="match status" value="1"/>
</dbReference>
<name>A0AA37WFQ5_9BACT</name>
<evidence type="ECO:0000259" key="4">
    <source>
        <dbReference type="Pfam" id="PF14905"/>
    </source>
</evidence>
<evidence type="ECO:0000313" key="5">
    <source>
        <dbReference type="EMBL" id="GLR17100.1"/>
    </source>
</evidence>
<dbReference type="PANTHER" id="PTHR40980">
    <property type="entry name" value="PLUG DOMAIN-CONTAINING PROTEIN"/>
    <property type="match status" value="1"/>
</dbReference>
<dbReference type="InterPro" id="IPR041700">
    <property type="entry name" value="OMP_b-brl_3"/>
</dbReference>
<dbReference type="EMBL" id="BSOH01000007">
    <property type="protein sequence ID" value="GLR17100.1"/>
    <property type="molecule type" value="Genomic_DNA"/>
</dbReference>
<protein>
    <submittedName>
        <fullName evidence="5">TonB-dependent receptor</fullName>
    </submittedName>
</protein>
<evidence type="ECO:0000313" key="6">
    <source>
        <dbReference type="Proteomes" id="UP001156666"/>
    </source>
</evidence>
<gene>
    <name evidence="5" type="ORF">GCM10007940_17150</name>
</gene>
<comment type="subcellular location">
    <subcellularLocation>
        <location evidence="1">Cell outer membrane</location>
    </subcellularLocation>
</comment>
<feature type="domain" description="Outer membrane protein beta-barrel" evidence="4">
    <location>
        <begin position="379"/>
        <end position="788"/>
    </location>
</feature>
<dbReference type="PANTHER" id="PTHR40980:SF4">
    <property type="entry name" value="TONB-DEPENDENT RECEPTOR-LIKE BETA-BARREL DOMAIN-CONTAINING PROTEIN"/>
    <property type="match status" value="1"/>
</dbReference>
<reference evidence="5" key="2">
    <citation type="submission" date="2023-01" db="EMBL/GenBank/DDBJ databases">
        <title>Draft genome sequence of Portibacter lacus strain NBRC 108769.</title>
        <authorList>
            <person name="Sun Q."/>
            <person name="Mori K."/>
        </authorList>
    </citation>
    <scope>NUCLEOTIDE SEQUENCE</scope>
    <source>
        <strain evidence="5">NBRC 108769</strain>
    </source>
</reference>
<evidence type="ECO:0000256" key="3">
    <source>
        <dbReference type="ARBA" id="ARBA00023237"/>
    </source>
</evidence>
<dbReference type="RefSeq" id="WP_235290722.1">
    <property type="nucleotide sequence ID" value="NZ_BSOH01000007.1"/>
</dbReference>
<evidence type="ECO:0000256" key="2">
    <source>
        <dbReference type="ARBA" id="ARBA00023136"/>
    </source>
</evidence>